<feature type="compositionally biased region" description="Polar residues" evidence="1">
    <location>
        <begin position="235"/>
        <end position="252"/>
    </location>
</feature>
<dbReference type="EMBL" id="JANVFU010000027">
    <property type="protein sequence ID" value="KAJ3738562.1"/>
    <property type="molecule type" value="Genomic_DNA"/>
</dbReference>
<feature type="compositionally biased region" description="Basic and acidic residues" evidence="1">
    <location>
        <begin position="223"/>
        <end position="233"/>
    </location>
</feature>
<evidence type="ECO:0000313" key="2">
    <source>
        <dbReference type="EMBL" id="KAJ3738562.1"/>
    </source>
</evidence>
<proteinExistence type="predicted"/>
<feature type="non-terminal residue" evidence="2">
    <location>
        <position position="252"/>
    </location>
</feature>
<organism evidence="2 3">
    <name type="scientific">Lentinula detonsa</name>
    <dbReference type="NCBI Taxonomy" id="2804962"/>
    <lineage>
        <taxon>Eukaryota</taxon>
        <taxon>Fungi</taxon>
        <taxon>Dikarya</taxon>
        <taxon>Basidiomycota</taxon>
        <taxon>Agaricomycotina</taxon>
        <taxon>Agaricomycetes</taxon>
        <taxon>Agaricomycetidae</taxon>
        <taxon>Agaricales</taxon>
        <taxon>Marasmiineae</taxon>
        <taxon>Omphalotaceae</taxon>
        <taxon>Lentinula</taxon>
    </lineage>
</organism>
<reference evidence="2 3" key="1">
    <citation type="journal article" date="2023" name="Proc. Natl. Acad. Sci. U.S.A.">
        <title>A global phylogenomic analysis of the shiitake genus Lentinula.</title>
        <authorList>
            <person name="Sierra-Patev S."/>
            <person name="Min B."/>
            <person name="Naranjo-Ortiz M."/>
            <person name="Looney B."/>
            <person name="Konkel Z."/>
            <person name="Slot J.C."/>
            <person name="Sakamoto Y."/>
            <person name="Steenwyk J.L."/>
            <person name="Rokas A."/>
            <person name="Carro J."/>
            <person name="Camarero S."/>
            <person name="Ferreira P."/>
            <person name="Molpeceres G."/>
            <person name="Ruiz-Duenas F.J."/>
            <person name="Serrano A."/>
            <person name="Henrissat B."/>
            <person name="Drula E."/>
            <person name="Hughes K.W."/>
            <person name="Mata J.L."/>
            <person name="Ishikawa N.K."/>
            <person name="Vargas-Isla R."/>
            <person name="Ushijima S."/>
            <person name="Smith C.A."/>
            <person name="Donoghue J."/>
            <person name="Ahrendt S."/>
            <person name="Andreopoulos W."/>
            <person name="He G."/>
            <person name="LaButti K."/>
            <person name="Lipzen A."/>
            <person name="Ng V."/>
            <person name="Riley R."/>
            <person name="Sandor L."/>
            <person name="Barry K."/>
            <person name="Martinez A.T."/>
            <person name="Xiao Y."/>
            <person name="Gibbons J.G."/>
            <person name="Terashima K."/>
            <person name="Grigoriev I.V."/>
            <person name="Hibbett D."/>
        </authorList>
    </citation>
    <scope>NUCLEOTIDE SEQUENCE [LARGE SCALE GENOMIC DNA]</scope>
    <source>
        <strain evidence="2 3">TFB7810</strain>
    </source>
</reference>
<comment type="caution">
    <text evidence="2">The sequence shown here is derived from an EMBL/GenBank/DDBJ whole genome shotgun (WGS) entry which is preliminary data.</text>
</comment>
<gene>
    <name evidence="2" type="ORF">DFH05DRAFT_1517306</name>
</gene>
<evidence type="ECO:0000256" key="1">
    <source>
        <dbReference type="SAM" id="MobiDB-lite"/>
    </source>
</evidence>
<protein>
    <submittedName>
        <fullName evidence="2">Uncharacterized protein</fullName>
    </submittedName>
</protein>
<keyword evidence="3" id="KW-1185">Reference proteome</keyword>
<sequence>MVWSTMNSFLNVMLCRSIDPSMIPSISKISSAADAYNFIARTHGPRGSGLLMTFFIRLRRGLPLRHNLASLKAHLNNFESALMSIKLAGHIVDEGFASAILVTTLPNEEGSPGSWHQWISSFKITSRTTVVATSASILGTYRSAHPEEGGEPGSGSSSTVDVESAAVLMERAFAAQGKFYCTNCHTKGHSKDFCRQPGGGMYSQGGAGKGSRNKGKGKKGKEKAHLVDSRGGGDTEQSASTNFVSLSGTNII</sequence>
<dbReference type="Proteomes" id="UP001142393">
    <property type="component" value="Unassembled WGS sequence"/>
</dbReference>
<dbReference type="AlphaFoldDB" id="A0A9W8NPV0"/>
<feature type="compositionally biased region" description="Basic residues" evidence="1">
    <location>
        <begin position="211"/>
        <end position="222"/>
    </location>
</feature>
<evidence type="ECO:0000313" key="3">
    <source>
        <dbReference type="Proteomes" id="UP001142393"/>
    </source>
</evidence>
<feature type="region of interest" description="Disordered" evidence="1">
    <location>
        <begin position="142"/>
        <end position="161"/>
    </location>
</feature>
<feature type="region of interest" description="Disordered" evidence="1">
    <location>
        <begin position="202"/>
        <end position="252"/>
    </location>
</feature>
<name>A0A9W8NPV0_9AGAR</name>
<accession>A0A9W8NPV0</accession>